<dbReference type="PANTHER" id="PTHR10775:SF193">
    <property type="entry name" value="DUF4216 DOMAIN-CONTAINING PROTEIN"/>
    <property type="match status" value="1"/>
</dbReference>
<gene>
    <name evidence="2" type="ORF">AABB24_017085</name>
</gene>
<proteinExistence type="predicted"/>
<organism evidence="2 3">
    <name type="scientific">Solanum stoloniferum</name>
    <dbReference type="NCBI Taxonomy" id="62892"/>
    <lineage>
        <taxon>Eukaryota</taxon>
        <taxon>Viridiplantae</taxon>
        <taxon>Streptophyta</taxon>
        <taxon>Embryophyta</taxon>
        <taxon>Tracheophyta</taxon>
        <taxon>Spermatophyta</taxon>
        <taxon>Magnoliopsida</taxon>
        <taxon>eudicotyledons</taxon>
        <taxon>Gunneridae</taxon>
        <taxon>Pentapetalae</taxon>
        <taxon>asterids</taxon>
        <taxon>lamiids</taxon>
        <taxon>Solanales</taxon>
        <taxon>Solanaceae</taxon>
        <taxon>Solanoideae</taxon>
        <taxon>Solaneae</taxon>
        <taxon>Solanum</taxon>
    </lineage>
</organism>
<dbReference type="EMBL" id="JBJKTR010000010">
    <property type="protein sequence ID" value="KAL3356221.1"/>
    <property type="molecule type" value="Genomic_DNA"/>
</dbReference>
<protein>
    <recommendedName>
        <fullName evidence="1">Transposase-associated domain-containing protein</fullName>
    </recommendedName>
</protein>
<comment type="caution">
    <text evidence="2">The sequence shown here is derived from an EMBL/GenBank/DDBJ whole genome shotgun (WGS) entry which is preliminary data.</text>
</comment>
<dbReference type="InterPro" id="IPR029480">
    <property type="entry name" value="Transpos_assoc"/>
</dbReference>
<dbReference type="Pfam" id="PF02992">
    <property type="entry name" value="Transposase_21"/>
    <property type="match status" value="1"/>
</dbReference>
<evidence type="ECO:0000313" key="3">
    <source>
        <dbReference type="Proteomes" id="UP001627284"/>
    </source>
</evidence>
<dbReference type="InterPro" id="IPR004242">
    <property type="entry name" value="Transposase_21"/>
</dbReference>
<name>A0ABD2TJB3_9SOLN</name>
<reference evidence="2 3" key="1">
    <citation type="submission" date="2024-05" db="EMBL/GenBank/DDBJ databases">
        <title>De novo assembly of an allotetraploid wild potato.</title>
        <authorList>
            <person name="Hosaka A.J."/>
        </authorList>
    </citation>
    <scope>NUCLEOTIDE SEQUENCE [LARGE SCALE GENOMIC DNA]</scope>
    <source>
        <tissue evidence="2">Young leaves</tissue>
    </source>
</reference>
<feature type="domain" description="Transposase-associated" evidence="1">
    <location>
        <begin position="5"/>
        <end position="85"/>
    </location>
</feature>
<sequence>MDPDRSWMYNRNNPGRAGMIPEFTEGVTSFINHAKTLDDFLTSRLIRCPCVNCENVRYYTTKIVAMHLMMNGFKPGYTVWTSHGEVESDTMFNNFIVGESSRSTEHNYFQGSRMSVMVDDVFGMHSYFEQGENVKEAPNEETNIFYKQLHDCSSPLFNGSQHSKLSVAVKLLSIKSDNNISQGAMDSMIDLIKELVDPNVEIHDSYYKANALVSKLGLSSIRIDCCEKGCMLYYKEDVDLKSCKFCSHPHYKTGSTGKKLAIKAMHYLPLIPRLKRLYASNSSAPYMRWHRENRRPPGVMCHPSDGEAWKHFDRTYSDFATEPRNVRLGLCADGFTPFSVGAAPYSCWPVFITLYNLPPEMCMTSPYIFLNYVIPGPSNPKSKIDVYLQPLIDELKLLSSEGVETWDISRK</sequence>
<dbReference type="EMBL" id="JBJKTR010000010">
    <property type="protein sequence ID" value="KAL3356219.1"/>
    <property type="molecule type" value="Genomic_DNA"/>
</dbReference>
<dbReference type="AlphaFoldDB" id="A0ABD2TJB3"/>
<dbReference type="Proteomes" id="UP001627284">
    <property type="component" value="Unassembled WGS sequence"/>
</dbReference>
<evidence type="ECO:0000313" key="2">
    <source>
        <dbReference type="EMBL" id="KAL3356221.1"/>
    </source>
</evidence>
<dbReference type="PANTHER" id="PTHR10775">
    <property type="entry name" value="OS08G0208400 PROTEIN"/>
    <property type="match status" value="1"/>
</dbReference>
<accession>A0ABD2TJB3</accession>
<dbReference type="Pfam" id="PF13963">
    <property type="entry name" value="Transpos_assoc"/>
    <property type="match status" value="1"/>
</dbReference>
<evidence type="ECO:0000259" key="1">
    <source>
        <dbReference type="Pfam" id="PF13963"/>
    </source>
</evidence>
<keyword evidence="3" id="KW-1185">Reference proteome</keyword>